<comment type="subcellular location">
    <subcellularLocation>
        <location evidence="1">Cytoplasm</location>
        <location evidence="1">Cytoskeleton</location>
        <location evidence="1">Microtubule organizing center</location>
    </subcellularLocation>
</comment>
<feature type="compositionally biased region" description="Low complexity" evidence="5">
    <location>
        <begin position="729"/>
        <end position="740"/>
    </location>
</feature>
<evidence type="ECO:0000313" key="9">
    <source>
        <dbReference type="Proteomes" id="UP000717696"/>
    </source>
</evidence>
<accession>A0A9P9J7W2</accession>
<feature type="compositionally biased region" description="Polar residues" evidence="5">
    <location>
        <begin position="20"/>
        <end position="46"/>
    </location>
</feature>
<reference evidence="8" key="1">
    <citation type="journal article" date="2021" name="Nat. Commun.">
        <title>Genetic determinants of endophytism in the Arabidopsis root mycobiome.</title>
        <authorList>
            <person name="Mesny F."/>
            <person name="Miyauchi S."/>
            <person name="Thiergart T."/>
            <person name="Pickel B."/>
            <person name="Atanasova L."/>
            <person name="Karlsson M."/>
            <person name="Huettel B."/>
            <person name="Barry K.W."/>
            <person name="Haridas S."/>
            <person name="Chen C."/>
            <person name="Bauer D."/>
            <person name="Andreopoulos W."/>
            <person name="Pangilinan J."/>
            <person name="LaButti K."/>
            <person name="Riley R."/>
            <person name="Lipzen A."/>
            <person name="Clum A."/>
            <person name="Drula E."/>
            <person name="Henrissat B."/>
            <person name="Kohler A."/>
            <person name="Grigoriev I.V."/>
            <person name="Martin F.M."/>
            <person name="Hacquard S."/>
        </authorList>
    </citation>
    <scope>NUCLEOTIDE SEQUENCE</scope>
    <source>
        <strain evidence="8">MPI-CAGE-AT-0021</strain>
    </source>
</reference>
<keyword evidence="9" id="KW-1185">Reference proteome</keyword>
<organism evidence="8 9">
    <name type="scientific">Dactylonectria estremocensis</name>
    <dbReference type="NCBI Taxonomy" id="1079267"/>
    <lineage>
        <taxon>Eukaryota</taxon>
        <taxon>Fungi</taxon>
        <taxon>Dikarya</taxon>
        <taxon>Ascomycota</taxon>
        <taxon>Pezizomycotina</taxon>
        <taxon>Sordariomycetes</taxon>
        <taxon>Hypocreomycetidae</taxon>
        <taxon>Hypocreales</taxon>
        <taxon>Nectriaceae</taxon>
        <taxon>Dactylonectria</taxon>
    </lineage>
</organism>
<feature type="region of interest" description="Disordered" evidence="5">
    <location>
        <begin position="14"/>
        <end position="56"/>
    </location>
</feature>
<dbReference type="InterPro" id="IPR024957">
    <property type="entry name" value="Cep57_MT-bd_dom"/>
</dbReference>
<evidence type="ECO:0000259" key="6">
    <source>
        <dbReference type="Pfam" id="PF06657"/>
    </source>
</evidence>
<feature type="compositionally biased region" description="Basic and acidic residues" evidence="5">
    <location>
        <begin position="701"/>
        <end position="722"/>
    </location>
</feature>
<feature type="compositionally biased region" description="Basic and acidic residues" evidence="5">
    <location>
        <begin position="218"/>
        <end position="227"/>
    </location>
</feature>
<proteinExistence type="predicted"/>
<evidence type="ECO:0000259" key="7">
    <source>
        <dbReference type="Pfam" id="PF14197"/>
    </source>
</evidence>
<feature type="compositionally biased region" description="Polar residues" evidence="5">
    <location>
        <begin position="207"/>
        <end position="217"/>
    </location>
</feature>
<feature type="compositionally biased region" description="Polar residues" evidence="5">
    <location>
        <begin position="828"/>
        <end position="852"/>
    </location>
</feature>
<feature type="compositionally biased region" description="Polar residues" evidence="5">
    <location>
        <begin position="793"/>
        <end position="809"/>
    </location>
</feature>
<evidence type="ECO:0008006" key="10">
    <source>
        <dbReference type="Google" id="ProtNLM"/>
    </source>
</evidence>
<dbReference type="Pfam" id="PF14197">
    <property type="entry name" value="Cep57_CLD_2"/>
    <property type="match status" value="2"/>
</dbReference>
<feature type="domain" description="PPC89 centrosome localisation" evidence="7">
    <location>
        <begin position="387"/>
        <end position="452"/>
    </location>
</feature>
<evidence type="ECO:0000256" key="3">
    <source>
        <dbReference type="ARBA" id="ARBA00023212"/>
    </source>
</evidence>
<feature type="domain" description="PPC89 centrosome localisation" evidence="7">
    <location>
        <begin position="574"/>
        <end position="636"/>
    </location>
</feature>
<keyword evidence="2" id="KW-0963">Cytoplasm</keyword>
<dbReference type="PANTHER" id="PTHR19336">
    <property type="entry name" value="UNCHARACTERIZED DUF1167"/>
    <property type="match status" value="1"/>
</dbReference>
<dbReference type="AlphaFoldDB" id="A0A9P9J7W2"/>
<feature type="region of interest" description="Disordered" evidence="5">
    <location>
        <begin position="125"/>
        <end position="258"/>
    </location>
</feature>
<keyword evidence="4" id="KW-0175">Coiled coil</keyword>
<feature type="compositionally biased region" description="Polar residues" evidence="5">
    <location>
        <begin position="229"/>
        <end position="239"/>
    </location>
</feature>
<dbReference type="GO" id="GO:0008017">
    <property type="term" value="F:microtubule binding"/>
    <property type="evidence" value="ECO:0007669"/>
    <property type="project" value="InterPro"/>
</dbReference>
<dbReference type="Pfam" id="PF06657">
    <property type="entry name" value="Cep57_MT_bd"/>
    <property type="match status" value="1"/>
</dbReference>
<name>A0A9P9J7W2_9HYPO</name>
<dbReference type="InterPro" id="IPR025925">
    <property type="entry name" value="PPC89_CLD"/>
</dbReference>
<evidence type="ECO:0000256" key="5">
    <source>
        <dbReference type="SAM" id="MobiDB-lite"/>
    </source>
</evidence>
<evidence type="ECO:0000313" key="8">
    <source>
        <dbReference type="EMBL" id="KAH7155687.1"/>
    </source>
</evidence>
<evidence type="ECO:0000256" key="1">
    <source>
        <dbReference type="ARBA" id="ARBA00004267"/>
    </source>
</evidence>
<dbReference type="PANTHER" id="PTHR19336:SF9">
    <property type="entry name" value="SPINDLE POLE BODY PROTEIN PPC89"/>
    <property type="match status" value="1"/>
</dbReference>
<gene>
    <name evidence="8" type="ORF">B0J13DRAFT_436979</name>
</gene>
<feature type="region of interest" description="Disordered" evidence="5">
    <location>
        <begin position="821"/>
        <end position="852"/>
    </location>
</feature>
<dbReference type="OrthoDB" id="76453at2759"/>
<comment type="caution">
    <text evidence="8">The sequence shown here is derived from an EMBL/GenBank/DDBJ whole genome shotgun (WGS) entry which is preliminary data.</text>
</comment>
<feature type="compositionally biased region" description="Acidic residues" evidence="5">
    <location>
        <begin position="782"/>
        <end position="792"/>
    </location>
</feature>
<dbReference type="Proteomes" id="UP000717696">
    <property type="component" value="Unassembled WGS sequence"/>
</dbReference>
<evidence type="ECO:0000256" key="4">
    <source>
        <dbReference type="SAM" id="Coils"/>
    </source>
</evidence>
<dbReference type="InterPro" id="IPR051756">
    <property type="entry name" value="Centrosomal_MT-associated"/>
</dbReference>
<dbReference type="GO" id="GO:0005815">
    <property type="term" value="C:microtubule organizing center"/>
    <property type="evidence" value="ECO:0007669"/>
    <property type="project" value="UniProtKB-SubCell"/>
</dbReference>
<feature type="coiled-coil region" evidence="4">
    <location>
        <begin position="334"/>
        <end position="582"/>
    </location>
</feature>
<feature type="region of interest" description="Disordered" evidence="5">
    <location>
        <begin position="922"/>
        <end position="945"/>
    </location>
</feature>
<feature type="domain" description="Cep57 centrosome microtubule-binding" evidence="6">
    <location>
        <begin position="937"/>
        <end position="1013"/>
    </location>
</feature>
<keyword evidence="3" id="KW-0206">Cytoskeleton</keyword>
<evidence type="ECO:0000256" key="2">
    <source>
        <dbReference type="ARBA" id="ARBA00022490"/>
    </source>
</evidence>
<sequence>MEVDAVSRYRSRILREMNANRDNPFNSPPSSTGSHGTVSPTISSVFSDPDGESTRRLNEDIARVTAPRNNMPVNWEAAHRKWPEFFGMPKARNVPVFDDNTDTRPMSAESKENKAPAAAVKFADDSTQNTWMGSNRTRAEMQPSADTESDLSSILHKSPARILSNPGFKVTRNPSPLAKVHNRVPSDNMRDQNQQRRASLLDALENLRNTSTTPKSQGQREPEHDRPSPQMSSAKSSLTAVPPSPESLPSPSHNETNARSFFMPDVSHLGDFVTGTLRFSGSMRNGVPIFVKNGRVHDREDKFSSNHHAEVDALEVPEDEEKIFVSMDMIREEIISLQEHYDKVQEYAENLQQQVEQLEAQLKSRKHVDDAVSSHQNEQLMIQKHRLEVEVSTLQSRLEQVSRKTSLNQIENDAVSQERDRAVRKLQEACEDINKLTRKLSTKEKELETTHRQLESTEQVRHDNDTFRRDVMTLKHSRDALELENTSLEAANKTLREENERLKLEVESLRSGGNKTRQDQQSLITENRSLRTNNKALIEEIEDLRENLDGAQHEVDAAREEVETLQREAQTNTQEKMSLREDNESLVRHNEKYFSENKILRRENSGFERSIHDMHDENIKLKEDVEFLKQQLDHCRPIPKEDFSAQLDEETEENMTSAFFIPDITINTNDTNPVENTETKEMPEVTAQSTKLPTIPDVTEQETRNTTKREATSHTETREIQHKSRSKGKSSSTKTGHGQKVAFSIPEKSSNKSSSNVANQGSKRRSSSHTSRRTSSRAAPAEDLDQFDENDDTTGQHSMDNTTQTQDYSIQLNVNPKPTELKAKEQKQATQDLTSQSQKSQHVRSQSRTSQRHTIVSEFTADSIKSVDKDTCATLSIDARRVLDDLCEHSCRNCTVCSRITSHRGILTSADLASGKKRVTVPRPVPVTDRDLSTEDPTMRPANSPGHALAMVIKGLEDESHHLQLELSRIQTQYNGRDKALGRRDRISLAETIRAMLKRLEAKNDQIYSLYDVLEGQKAAGQAMSEEEIEMTVLNITGMTVRDVTRGSDQLTWEGIPEL</sequence>
<feature type="compositionally biased region" description="Polar residues" evidence="5">
    <location>
        <begin position="125"/>
        <end position="136"/>
    </location>
</feature>
<dbReference type="EMBL" id="JAGMUU010000004">
    <property type="protein sequence ID" value="KAH7155687.1"/>
    <property type="molecule type" value="Genomic_DNA"/>
</dbReference>
<feature type="compositionally biased region" description="Basic residues" evidence="5">
    <location>
        <begin position="762"/>
        <end position="775"/>
    </location>
</feature>
<feature type="compositionally biased region" description="Polar residues" evidence="5">
    <location>
        <begin position="665"/>
        <end position="676"/>
    </location>
</feature>
<feature type="region of interest" description="Disordered" evidence="5">
    <location>
        <begin position="665"/>
        <end position="809"/>
    </location>
</feature>
<protein>
    <recommendedName>
        <fullName evidence="10">Cep57 centrosome microtubule-binding domain-containing protein</fullName>
    </recommendedName>
</protein>